<dbReference type="NCBIfam" id="TIGR00732">
    <property type="entry name" value="dprA"/>
    <property type="match status" value="1"/>
</dbReference>
<comment type="similarity">
    <text evidence="1">Belongs to the DprA/Smf family.</text>
</comment>
<feature type="domain" description="Smf/DprA SLOG" evidence="2">
    <location>
        <begin position="97"/>
        <end position="303"/>
    </location>
</feature>
<dbReference type="Pfam" id="PF17782">
    <property type="entry name" value="WHD_DprA"/>
    <property type="match status" value="1"/>
</dbReference>
<dbReference type="Gene3D" id="3.40.50.450">
    <property type="match status" value="1"/>
</dbReference>
<dbReference type="InterPro" id="IPR041614">
    <property type="entry name" value="DprA_WH"/>
</dbReference>
<dbReference type="InterPro" id="IPR057666">
    <property type="entry name" value="DrpA_SLOG"/>
</dbReference>
<keyword evidence="5" id="KW-1185">Reference proteome</keyword>
<reference evidence="5" key="1">
    <citation type="submission" date="2016-06" db="EMBL/GenBank/DDBJ databases">
        <title>Draft genome sequence of Desulfoplanes formicivorans strain Pf12B.</title>
        <authorList>
            <person name="Watanabe M."/>
            <person name="Kojima H."/>
            <person name="Fukui M."/>
        </authorList>
    </citation>
    <scope>NUCLEOTIDE SEQUENCE [LARGE SCALE GENOMIC DNA]</scope>
    <source>
        <strain evidence="5">Pf12B</strain>
    </source>
</reference>
<dbReference type="PANTHER" id="PTHR43022">
    <property type="entry name" value="PROTEIN SMF"/>
    <property type="match status" value="1"/>
</dbReference>
<dbReference type="STRING" id="1592317.DPF_2470"/>
<gene>
    <name evidence="4" type="ORF">DPF_2470</name>
</gene>
<dbReference type="InterPro" id="IPR003488">
    <property type="entry name" value="DprA"/>
</dbReference>
<evidence type="ECO:0000259" key="2">
    <source>
        <dbReference type="Pfam" id="PF02481"/>
    </source>
</evidence>
<dbReference type="Proteomes" id="UP000095200">
    <property type="component" value="Unassembled WGS sequence"/>
</dbReference>
<dbReference type="AlphaFoldDB" id="A0A194AK96"/>
<dbReference type="Gene3D" id="1.10.10.10">
    <property type="entry name" value="Winged helix-like DNA-binding domain superfamily/Winged helix DNA-binding domain"/>
    <property type="match status" value="1"/>
</dbReference>
<dbReference type="InterPro" id="IPR036388">
    <property type="entry name" value="WH-like_DNA-bd_sf"/>
</dbReference>
<comment type="caution">
    <text evidence="4">The sequence shown here is derived from an EMBL/GenBank/DDBJ whole genome shotgun (WGS) entry which is preliminary data.</text>
</comment>
<organism evidence="4 5">
    <name type="scientific">Desulfoplanes formicivorans</name>
    <dbReference type="NCBI Taxonomy" id="1592317"/>
    <lineage>
        <taxon>Bacteria</taxon>
        <taxon>Pseudomonadati</taxon>
        <taxon>Thermodesulfobacteriota</taxon>
        <taxon>Desulfovibrionia</taxon>
        <taxon>Desulfovibrionales</taxon>
        <taxon>Desulfoplanaceae</taxon>
        <taxon>Desulfoplanes</taxon>
    </lineage>
</organism>
<dbReference type="Pfam" id="PF02481">
    <property type="entry name" value="DNA_processg_A"/>
    <property type="match status" value="1"/>
</dbReference>
<proteinExistence type="inferred from homology"/>
<accession>A0A194AK96</accession>
<dbReference type="EMBL" id="BDFE01000020">
    <property type="protein sequence ID" value="GAU09738.1"/>
    <property type="molecule type" value="Genomic_DNA"/>
</dbReference>
<evidence type="ECO:0000259" key="3">
    <source>
        <dbReference type="Pfam" id="PF17782"/>
    </source>
</evidence>
<evidence type="ECO:0000313" key="4">
    <source>
        <dbReference type="EMBL" id="GAU09738.1"/>
    </source>
</evidence>
<dbReference type="OrthoDB" id="9785707at2"/>
<dbReference type="SUPFAM" id="SSF102405">
    <property type="entry name" value="MCP/YpsA-like"/>
    <property type="match status" value="1"/>
</dbReference>
<protein>
    <submittedName>
        <fullName evidence="4">DNA protecting protein DprA</fullName>
    </submittedName>
</protein>
<dbReference type="RefSeq" id="WP_069859984.1">
    <property type="nucleotide sequence ID" value="NZ_BDFE01000020.1"/>
</dbReference>
<name>A0A194AK96_9BACT</name>
<evidence type="ECO:0000313" key="5">
    <source>
        <dbReference type="Proteomes" id="UP000095200"/>
    </source>
</evidence>
<dbReference type="PANTHER" id="PTHR43022:SF1">
    <property type="entry name" value="PROTEIN SMF"/>
    <property type="match status" value="1"/>
</dbReference>
<sequence>MTTTNRWPLSLSDDAARVHAEYRSCLAIRHTRGIGPRTWKGLLDHYGSACAAVEHVQAWKDEGLATLAQMQAFERETWKNEAACEETQVCQAGMSYVLYTQGAYPERLREIPDPPILLYTLGDIAVLGRPCLAVVGSRQCTSYARRMAARLCSDIARAGLTLVSGFAQGVDRIAHETGCREHGSTIAVLGTGLDIVYPASNRDIWEPVASSGLIVSEFPPKTLPEAKHFPYRNRIISGLSLGVLVVQAAAKSGSLITARCAMEQNREVFAVPGPVGSGYEGCHELIQSGAKLVQEYDDILEELAPLLQGIGQDPRPAPSREEPWESAWPDASLDEQQRQVVCCLKKHGKLHIDALTQLLGWESNKVSQTLVMLEVLGRLEQHPGKLYSLLP</sequence>
<feature type="domain" description="DprA winged helix" evidence="3">
    <location>
        <begin position="329"/>
        <end position="385"/>
    </location>
</feature>
<evidence type="ECO:0000256" key="1">
    <source>
        <dbReference type="ARBA" id="ARBA00006525"/>
    </source>
</evidence>
<dbReference type="GO" id="GO:0009294">
    <property type="term" value="P:DNA-mediated transformation"/>
    <property type="evidence" value="ECO:0007669"/>
    <property type="project" value="InterPro"/>
</dbReference>